<dbReference type="NCBIfam" id="TIGR01511">
    <property type="entry name" value="ATPase-IB1_Cu"/>
    <property type="match status" value="1"/>
</dbReference>
<dbReference type="GO" id="GO:0055070">
    <property type="term" value="P:copper ion homeostasis"/>
    <property type="evidence" value="ECO:0007669"/>
    <property type="project" value="TreeGrafter"/>
</dbReference>
<proteinExistence type="inferred from homology"/>
<dbReference type="SUPFAM" id="SSF56784">
    <property type="entry name" value="HAD-like"/>
    <property type="match status" value="1"/>
</dbReference>
<evidence type="ECO:0000256" key="13">
    <source>
        <dbReference type="ARBA" id="ARBA00023136"/>
    </source>
</evidence>
<keyword evidence="19" id="KW-1185">Reference proteome</keyword>
<keyword evidence="6 15" id="KW-0479">Metal-binding</keyword>
<feature type="transmembrane region" description="Helical" evidence="15">
    <location>
        <begin position="621"/>
        <end position="643"/>
    </location>
</feature>
<dbReference type="OrthoDB" id="9813266at2"/>
<evidence type="ECO:0000256" key="3">
    <source>
        <dbReference type="ARBA" id="ARBA00012517"/>
    </source>
</evidence>
<keyword evidence="8" id="KW-0187">Copper transport</keyword>
<dbReference type="PRINTS" id="PR00119">
    <property type="entry name" value="CATATPASE"/>
</dbReference>
<dbReference type="GO" id="GO:0005886">
    <property type="term" value="C:plasma membrane"/>
    <property type="evidence" value="ECO:0007669"/>
    <property type="project" value="UniProtKB-SubCell"/>
</dbReference>
<keyword evidence="8" id="KW-0406">Ion transport</keyword>
<dbReference type="Gene3D" id="3.40.50.1000">
    <property type="entry name" value="HAD superfamily/HAD-like"/>
    <property type="match status" value="1"/>
</dbReference>
<evidence type="ECO:0000259" key="17">
    <source>
        <dbReference type="Pfam" id="PF00122"/>
    </source>
</evidence>
<dbReference type="PROSITE" id="PS00154">
    <property type="entry name" value="ATPASE_E1_E2"/>
    <property type="match status" value="1"/>
</dbReference>
<evidence type="ECO:0000256" key="5">
    <source>
        <dbReference type="ARBA" id="ARBA00022692"/>
    </source>
</evidence>
<name>A0A845QWF9_9CLOT</name>
<feature type="region of interest" description="Disordered" evidence="16">
    <location>
        <begin position="1"/>
        <end position="28"/>
    </location>
</feature>
<feature type="transmembrane region" description="Helical" evidence="15">
    <location>
        <begin position="41"/>
        <end position="58"/>
    </location>
</feature>
<dbReference type="SUPFAM" id="SSF81653">
    <property type="entry name" value="Calcium ATPase, transduction domain A"/>
    <property type="match status" value="1"/>
</dbReference>
<dbReference type="InterPro" id="IPR023214">
    <property type="entry name" value="HAD_sf"/>
</dbReference>
<feature type="domain" description="P-type ATPase A" evidence="17">
    <location>
        <begin position="166"/>
        <end position="266"/>
    </location>
</feature>
<reference evidence="18 19" key="1">
    <citation type="submission" date="2018-08" db="EMBL/GenBank/DDBJ databases">
        <title>Murine metabolic-syndrome-specific gut microbial biobank.</title>
        <authorList>
            <person name="Liu C."/>
        </authorList>
    </citation>
    <scope>NUCLEOTIDE SEQUENCE [LARGE SCALE GENOMIC DNA]</scope>
    <source>
        <strain evidence="18 19">583</strain>
    </source>
</reference>
<dbReference type="RefSeq" id="WP_160197716.1">
    <property type="nucleotide sequence ID" value="NZ_QXXA01000011.1"/>
</dbReference>
<dbReference type="InterPro" id="IPR036412">
    <property type="entry name" value="HAD-like_sf"/>
</dbReference>
<dbReference type="Pfam" id="PF00702">
    <property type="entry name" value="Hydrolase"/>
    <property type="match status" value="1"/>
</dbReference>
<evidence type="ECO:0000256" key="10">
    <source>
        <dbReference type="ARBA" id="ARBA00022967"/>
    </source>
</evidence>
<dbReference type="GO" id="GO:0005507">
    <property type="term" value="F:copper ion binding"/>
    <property type="evidence" value="ECO:0007669"/>
    <property type="project" value="TreeGrafter"/>
</dbReference>
<evidence type="ECO:0000256" key="11">
    <source>
        <dbReference type="ARBA" id="ARBA00022989"/>
    </source>
</evidence>
<dbReference type="NCBIfam" id="TIGR01525">
    <property type="entry name" value="ATPase-IB_hvy"/>
    <property type="match status" value="1"/>
</dbReference>
<keyword evidence="18" id="KW-0378">Hydrolase</keyword>
<feature type="transmembrane region" description="Helical" evidence="15">
    <location>
        <begin position="311"/>
        <end position="336"/>
    </location>
</feature>
<evidence type="ECO:0000256" key="6">
    <source>
        <dbReference type="ARBA" id="ARBA00022723"/>
    </source>
</evidence>
<evidence type="ECO:0000256" key="15">
    <source>
        <dbReference type="RuleBase" id="RU362081"/>
    </source>
</evidence>
<feature type="transmembrane region" description="Helical" evidence="15">
    <location>
        <begin position="649"/>
        <end position="669"/>
    </location>
</feature>
<gene>
    <name evidence="18" type="ORF">D3Z33_10340</name>
</gene>
<keyword evidence="5 15" id="KW-0812">Transmembrane</keyword>
<protein>
    <recommendedName>
        <fullName evidence="3">P-type Cu(+) transporter</fullName>
        <ecNumber evidence="3">7.2.2.8</ecNumber>
    </recommendedName>
</protein>
<evidence type="ECO:0000256" key="4">
    <source>
        <dbReference type="ARBA" id="ARBA00022475"/>
    </source>
</evidence>
<keyword evidence="9 15" id="KW-0067">ATP-binding</keyword>
<dbReference type="SUPFAM" id="SSF81665">
    <property type="entry name" value="Calcium ATPase, transmembrane domain M"/>
    <property type="match status" value="1"/>
</dbReference>
<dbReference type="Gene3D" id="2.70.150.10">
    <property type="entry name" value="Calcium-transporting ATPase, cytoplasmic transduction domain A"/>
    <property type="match status" value="1"/>
</dbReference>
<dbReference type="PRINTS" id="PR00943">
    <property type="entry name" value="CUATPASE"/>
</dbReference>
<keyword evidence="11 15" id="KW-1133">Transmembrane helix</keyword>
<keyword evidence="13 15" id="KW-0472">Membrane</keyword>
<dbReference type="InterPro" id="IPR044492">
    <property type="entry name" value="P_typ_ATPase_HD_dom"/>
</dbReference>
<dbReference type="EMBL" id="QXXA01000011">
    <property type="protein sequence ID" value="NBI07247.1"/>
    <property type="molecule type" value="Genomic_DNA"/>
</dbReference>
<dbReference type="SFLD" id="SFLDS00003">
    <property type="entry name" value="Haloacid_Dehalogenase"/>
    <property type="match status" value="1"/>
</dbReference>
<comment type="caution">
    <text evidence="18">The sequence shown here is derived from an EMBL/GenBank/DDBJ whole genome shotgun (WGS) entry which is preliminary data.</text>
</comment>
<evidence type="ECO:0000256" key="1">
    <source>
        <dbReference type="ARBA" id="ARBA00004651"/>
    </source>
</evidence>
<dbReference type="NCBIfam" id="TIGR01494">
    <property type="entry name" value="ATPase_P-type"/>
    <property type="match status" value="1"/>
</dbReference>
<dbReference type="EC" id="7.2.2.8" evidence="3"/>
<dbReference type="PANTHER" id="PTHR43520">
    <property type="entry name" value="ATP7, ISOFORM B"/>
    <property type="match status" value="1"/>
</dbReference>
<dbReference type="SFLD" id="SFLDG00002">
    <property type="entry name" value="C1.7:_P-type_atpase_like"/>
    <property type="match status" value="1"/>
</dbReference>
<evidence type="ECO:0000256" key="9">
    <source>
        <dbReference type="ARBA" id="ARBA00022840"/>
    </source>
</evidence>
<evidence type="ECO:0000313" key="18">
    <source>
        <dbReference type="EMBL" id="NBI07247.1"/>
    </source>
</evidence>
<evidence type="ECO:0000256" key="7">
    <source>
        <dbReference type="ARBA" id="ARBA00022741"/>
    </source>
</evidence>
<organism evidence="18 19">
    <name type="scientific">Senegalia massiliensis</name>
    <dbReference type="NCBI Taxonomy" id="1720316"/>
    <lineage>
        <taxon>Bacteria</taxon>
        <taxon>Bacillati</taxon>
        <taxon>Bacillota</taxon>
        <taxon>Clostridia</taxon>
        <taxon>Eubacteriales</taxon>
        <taxon>Clostridiaceae</taxon>
        <taxon>Senegalia</taxon>
    </lineage>
</organism>
<comment type="catalytic activity">
    <reaction evidence="14">
        <text>Cu(+)(in) + ATP + H2O = Cu(+)(out) + ADP + phosphate + H(+)</text>
        <dbReference type="Rhea" id="RHEA:25792"/>
        <dbReference type="ChEBI" id="CHEBI:15377"/>
        <dbReference type="ChEBI" id="CHEBI:15378"/>
        <dbReference type="ChEBI" id="CHEBI:30616"/>
        <dbReference type="ChEBI" id="CHEBI:43474"/>
        <dbReference type="ChEBI" id="CHEBI:49552"/>
        <dbReference type="ChEBI" id="CHEBI:456216"/>
        <dbReference type="EC" id="7.2.2.8"/>
    </reaction>
</comment>
<feature type="transmembrane region" description="Helical" evidence="15">
    <location>
        <begin position="283"/>
        <end position="305"/>
    </location>
</feature>
<evidence type="ECO:0000256" key="8">
    <source>
        <dbReference type="ARBA" id="ARBA00022796"/>
    </source>
</evidence>
<sequence length="672" mass="73919">MNEKNHHDEHQNHEHSHEHNHDDHDHSGHHEMMIEDFKRRFFISLIVTIPILILSPMIQEWINLSIEFTGDSYILFALATFIYFYGGWPFLTGLKDELKEKKPGMMTLIAMAISVAYLYSTATVLGLEGSDFFWELATLIDIMLLGHWIEMRSVMSASNALDKLAELMPNTAHLFKDGDVVDVDISKLKSNDKILIKPGEKVPADGIIVKGNSYINESMLTGESKPVEKVKGDKLIGGSVNGDGSLEVEVKNIGEDSYLSKVIDMVKRAQESKSKTQHLADKAAFWLTIVALTVGFTTLIVWYIISGDFTFAIARMATVMVITCPHALGLATPLVVATSTAQSAKNGLLIRNRTQFENSRKIDTLVFDKTGTLTKGEFGVNFIEVFDDKYDKEKVIQLAATLENNSEHPIATGIMDKLKEMKLDILEMDNFQAIKGKGVEGTIDNKDIMVVSPGYLNENNIEVPKELPSKGVSTDVFLLVDNKLVAAIGLSDKIREESYNAIKRLKDEGIKTWMLTGDNEKTAKQVSEELGLDGYFAEVLPDEKQEKIKELQSEGRFVAMTGDGVNDAPALAQADVGIAVGSGTDVAAETADIILVNSNPEDVVSLIDFGKATYRKMIQNLIWATGYNVFAIPLAAGVLYGIGIVVSPAVGAVLMSLSTIIVSINAKLLKVE</sequence>
<feature type="transmembrane region" description="Helical" evidence="15">
    <location>
        <begin position="132"/>
        <end position="149"/>
    </location>
</feature>
<keyword evidence="8" id="KW-0813">Transport</keyword>
<dbReference type="GO" id="GO:0140581">
    <property type="term" value="F:P-type monovalent copper transporter activity"/>
    <property type="evidence" value="ECO:0007669"/>
    <property type="project" value="UniProtKB-EC"/>
</dbReference>
<comment type="similarity">
    <text evidence="2 15">Belongs to the cation transport ATPase (P-type) (TC 3.A.3) family. Type IB subfamily.</text>
</comment>
<dbReference type="InterPro" id="IPR059000">
    <property type="entry name" value="ATPase_P-type_domA"/>
</dbReference>
<keyword evidence="10" id="KW-1278">Translocase</keyword>
<keyword evidence="12" id="KW-0186">Copper</keyword>
<dbReference type="InterPro" id="IPR018303">
    <property type="entry name" value="ATPase_P-typ_P_site"/>
</dbReference>
<dbReference type="FunFam" id="2.70.150.10:FF:000020">
    <property type="entry name" value="Copper-exporting P-type ATPase A"/>
    <property type="match status" value="1"/>
</dbReference>
<dbReference type="InterPro" id="IPR008250">
    <property type="entry name" value="ATPase_P-typ_transduc_dom_A_sf"/>
</dbReference>
<dbReference type="Pfam" id="PF00122">
    <property type="entry name" value="E1-E2_ATPase"/>
    <property type="match status" value="1"/>
</dbReference>
<evidence type="ECO:0000256" key="12">
    <source>
        <dbReference type="ARBA" id="ARBA00023008"/>
    </source>
</evidence>
<dbReference type="GO" id="GO:0016887">
    <property type="term" value="F:ATP hydrolysis activity"/>
    <property type="evidence" value="ECO:0007669"/>
    <property type="project" value="InterPro"/>
</dbReference>
<evidence type="ECO:0000313" key="19">
    <source>
        <dbReference type="Proteomes" id="UP000467132"/>
    </source>
</evidence>
<evidence type="ECO:0000256" key="16">
    <source>
        <dbReference type="SAM" id="MobiDB-lite"/>
    </source>
</evidence>
<dbReference type="InterPro" id="IPR027256">
    <property type="entry name" value="P-typ_ATPase_IB"/>
</dbReference>
<dbReference type="Proteomes" id="UP000467132">
    <property type="component" value="Unassembled WGS sequence"/>
</dbReference>
<keyword evidence="7 15" id="KW-0547">Nucleotide-binding</keyword>
<dbReference type="Gene3D" id="3.40.1110.10">
    <property type="entry name" value="Calcium-transporting ATPase, cytoplasmic domain N"/>
    <property type="match status" value="1"/>
</dbReference>
<feature type="transmembrane region" description="Helical" evidence="15">
    <location>
        <begin position="73"/>
        <end position="91"/>
    </location>
</feature>
<dbReference type="InterPro" id="IPR001757">
    <property type="entry name" value="P_typ_ATPase"/>
</dbReference>
<keyword evidence="4 15" id="KW-1003">Cell membrane</keyword>
<dbReference type="InterPro" id="IPR023298">
    <property type="entry name" value="ATPase_P-typ_TM_dom_sf"/>
</dbReference>
<evidence type="ECO:0000256" key="2">
    <source>
        <dbReference type="ARBA" id="ARBA00006024"/>
    </source>
</evidence>
<evidence type="ECO:0000256" key="14">
    <source>
        <dbReference type="ARBA" id="ARBA00049289"/>
    </source>
</evidence>
<feature type="transmembrane region" description="Helical" evidence="15">
    <location>
        <begin position="103"/>
        <end position="120"/>
    </location>
</feature>
<dbReference type="GO" id="GO:0005524">
    <property type="term" value="F:ATP binding"/>
    <property type="evidence" value="ECO:0007669"/>
    <property type="project" value="UniProtKB-UniRule"/>
</dbReference>
<dbReference type="SFLD" id="SFLDF00027">
    <property type="entry name" value="p-type_atpase"/>
    <property type="match status" value="1"/>
</dbReference>
<dbReference type="GO" id="GO:0043682">
    <property type="term" value="F:P-type divalent copper transporter activity"/>
    <property type="evidence" value="ECO:0007669"/>
    <property type="project" value="TreeGrafter"/>
</dbReference>
<dbReference type="InterPro" id="IPR023299">
    <property type="entry name" value="ATPase_P-typ_cyto_dom_N"/>
</dbReference>
<dbReference type="PANTHER" id="PTHR43520:SF8">
    <property type="entry name" value="P-TYPE CU(+) TRANSPORTER"/>
    <property type="match status" value="1"/>
</dbReference>
<dbReference type="AlphaFoldDB" id="A0A845QWF9"/>
<accession>A0A845QWF9</accession>
<comment type="subcellular location">
    <subcellularLocation>
        <location evidence="1">Cell membrane</location>
        <topology evidence="1">Multi-pass membrane protein</topology>
    </subcellularLocation>
</comment>